<keyword evidence="3" id="KW-1185">Reference proteome</keyword>
<proteinExistence type="predicted"/>
<protein>
    <submittedName>
        <fullName evidence="2">Uncharacterized protein</fullName>
    </submittedName>
</protein>
<feature type="compositionally biased region" description="Basic and acidic residues" evidence="1">
    <location>
        <begin position="34"/>
        <end position="43"/>
    </location>
</feature>
<feature type="region of interest" description="Disordered" evidence="1">
    <location>
        <begin position="19"/>
        <end position="49"/>
    </location>
</feature>
<evidence type="ECO:0000256" key="1">
    <source>
        <dbReference type="SAM" id="MobiDB-lite"/>
    </source>
</evidence>
<evidence type="ECO:0000313" key="3">
    <source>
        <dbReference type="Proteomes" id="UP001168821"/>
    </source>
</evidence>
<dbReference type="AlphaFoldDB" id="A0AA38IZ31"/>
<organism evidence="2 3">
    <name type="scientific">Zophobas morio</name>
    <dbReference type="NCBI Taxonomy" id="2755281"/>
    <lineage>
        <taxon>Eukaryota</taxon>
        <taxon>Metazoa</taxon>
        <taxon>Ecdysozoa</taxon>
        <taxon>Arthropoda</taxon>
        <taxon>Hexapoda</taxon>
        <taxon>Insecta</taxon>
        <taxon>Pterygota</taxon>
        <taxon>Neoptera</taxon>
        <taxon>Endopterygota</taxon>
        <taxon>Coleoptera</taxon>
        <taxon>Polyphaga</taxon>
        <taxon>Cucujiformia</taxon>
        <taxon>Tenebrionidae</taxon>
        <taxon>Zophobas</taxon>
    </lineage>
</organism>
<sequence>MSKHPLTDEEKQRLEQILTDIDTCQSGKDTSQMNEEKAEKTNADDSPNLAEHNAFIFNENDKKRLTEIDFELKNCYSETQHLRTTETTLTDNFWKSLILDQMLKNIDEKLGNIRHEDKITNPELQDSEPY</sequence>
<dbReference type="EMBL" id="JALNTZ010000001">
    <property type="protein sequence ID" value="KAJ3665985.1"/>
    <property type="molecule type" value="Genomic_DNA"/>
</dbReference>
<feature type="compositionally biased region" description="Polar residues" evidence="1">
    <location>
        <begin position="22"/>
        <end position="33"/>
    </location>
</feature>
<gene>
    <name evidence="2" type="ORF">Zmor_001447</name>
</gene>
<evidence type="ECO:0000313" key="2">
    <source>
        <dbReference type="EMBL" id="KAJ3665985.1"/>
    </source>
</evidence>
<dbReference type="Proteomes" id="UP001168821">
    <property type="component" value="Unassembled WGS sequence"/>
</dbReference>
<name>A0AA38IZ31_9CUCU</name>
<reference evidence="2" key="1">
    <citation type="journal article" date="2023" name="G3 (Bethesda)">
        <title>Whole genome assemblies of Zophobas morio and Tenebrio molitor.</title>
        <authorList>
            <person name="Kaur S."/>
            <person name="Stinson S.A."/>
            <person name="diCenzo G.C."/>
        </authorList>
    </citation>
    <scope>NUCLEOTIDE SEQUENCE</scope>
    <source>
        <strain evidence="2">QUZm001</strain>
    </source>
</reference>
<accession>A0AA38IZ31</accession>
<comment type="caution">
    <text evidence="2">The sequence shown here is derived from an EMBL/GenBank/DDBJ whole genome shotgun (WGS) entry which is preliminary data.</text>
</comment>